<evidence type="ECO:0000256" key="1">
    <source>
        <dbReference type="SAM" id="MobiDB-lite"/>
    </source>
</evidence>
<dbReference type="InterPro" id="IPR055281">
    <property type="entry name" value="GIR1-2/SIED1"/>
</dbReference>
<keyword evidence="4" id="KW-1185">Reference proteome</keyword>
<name>A0AAN7K1S6_9MYRT</name>
<dbReference type="AlphaFoldDB" id="A0AAN7K1S6"/>
<gene>
    <name evidence="3" type="ORF">SAY87_019502</name>
</gene>
<evidence type="ECO:0000259" key="2">
    <source>
        <dbReference type="Pfam" id="PF24747"/>
    </source>
</evidence>
<protein>
    <recommendedName>
        <fullName evidence="2">GIR1-like zinc ribbon domain-containing protein</fullName>
    </recommendedName>
</protein>
<dbReference type="EMBL" id="JAXIOK010000012">
    <property type="protein sequence ID" value="KAK4758201.1"/>
    <property type="molecule type" value="Genomic_DNA"/>
</dbReference>
<comment type="caution">
    <text evidence="3">The sequence shown here is derived from an EMBL/GenBank/DDBJ whole genome shotgun (WGS) entry which is preliminary data.</text>
</comment>
<proteinExistence type="predicted"/>
<feature type="region of interest" description="Disordered" evidence="1">
    <location>
        <begin position="1"/>
        <end position="30"/>
    </location>
</feature>
<dbReference type="Proteomes" id="UP001345219">
    <property type="component" value="Chromosome 15"/>
</dbReference>
<reference evidence="3 4" key="1">
    <citation type="journal article" date="2023" name="Hortic Res">
        <title>Pangenome of water caltrop reveals structural variations and asymmetric subgenome divergence after allopolyploidization.</title>
        <authorList>
            <person name="Zhang X."/>
            <person name="Chen Y."/>
            <person name="Wang L."/>
            <person name="Yuan Y."/>
            <person name="Fang M."/>
            <person name="Shi L."/>
            <person name="Lu R."/>
            <person name="Comes H.P."/>
            <person name="Ma Y."/>
            <person name="Chen Y."/>
            <person name="Huang G."/>
            <person name="Zhou Y."/>
            <person name="Zheng Z."/>
            <person name="Qiu Y."/>
        </authorList>
    </citation>
    <scope>NUCLEOTIDE SEQUENCE [LARGE SCALE GENOMIC DNA]</scope>
    <source>
        <tissue evidence="3">Roots</tissue>
    </source>
</reference>
<dbReference type="PANTHER" id="PTHR33177:SF74">
    <property type="entry name" value="PROTEIN GL2-INTERACTING REPRESSOR 1"/>
    <property type="match status" value="1"/>
</dbReference>
<organism evidence="3 4">
    <name type="scientific">Trapa incisa</name>
    <dbReference type="NCBI Taxonomy" id="236973"/>
    <lineage>
        <taxon>Eukaryota</taxon>
        <taxon>Viridiplantae</taxon>
        <taxon>Streptophyta</taxon>
        <taxon>Embryophyta</taxon>
        <taxon>Tracheophyta</taxon>
        <taxon>Spermatophyta</taxon>
        <taxon>Magnoliopsida</taxon>
        <taxon>eudicotyledons</taxon>
        <taxon>Gunneridae</taxon>
        <taxon>Pentapetalae</taxon>
        <taxon>rosids</taxon>
        <taxon>malvids</taxon>
        <taxon>Myrtales</taxon>
        <taxon>Lythraceae</taxon>
        <taxon>Trapa</taxon>
    </lineage>
</organism>
<evidence type="ECO:0000313" key="4">
    <source>
        <dbReference type="Proteomes" id="UP001345219"/>
    </source>
</evidence>
<accession>A0AAN7K1S6</accession>
<feature type="domain" description="GIR1-like zinc ribbon" evidence="2">
    <location>
        <begin position="59"/>
        <end position="93"/>
    </location>
</feature>
<dbReference type="PANTHER" id="PTHR33177">
    <property type="entry name" value="PUTATIVE-RELATED"/>
    <property type="match status" value="1"/>
</dbReference>
<evidence type="ECO:0000313" key="3">
    <source>
        <dbReference type="EMBL" id="KAK4758201.1"/>
    </source>
</evidence>
<sequence>MKSTQRANSPKLELSLNISPPPSSSPDSSLFLSCGLKEATTTNSFRYSSRPEAEATSSAMVLVGCPRCLMYVMLSGAKPKCPRCKSTVLLGFLGGDEHRSAEKLIMNG</sequence>
<dbReference type="InterPro" id="IPR056440">
    <property type="entry name" value="Zn-ribbon_GIR1"/>
</dbReference>
<dbReference type="Pfam" id="PF24747">
    <property type="entry name" value="Zn-ribbon_GIR1"/>
    <property type="match status" value="1"/>
</dbReference>